<dbReference type="InterPro" id="IPR011047">
    <property type="entry name" value="Quinoprotein_ADH-like_sf"/>
</dbReference>
<organism evidence="15 16">
    <name type="scientific">Anaeramoeba flamelloides</name>
    <dbReference type="NCBI Taxonomy" id="1746091"/>
    <lineage>
        <taxon>Eukaryota</taxon>
        <taxon>Metamonada</taxon>
        <taxon>Anaeramoebidae</taxon>
        <taxon>Anaeramoeba</taxon>
    </lineage>
</organism>
<keyword evidence="10" id="KW-0325">Glycoprotein</keyword>
<evidence type="ECO:0000256" key="3">
    <source>
        <dbReference type="ARBA" id="ARBA00011276"/>
    </source>
</evidence>
<comment type="caution">
    <text evidence="15">The sequence shown here is derived from an EMBL/GenBank/DDBJ whole genome shotgun (WGS) entry which is preliminary data.</text>
</comment>
<evidence type="ECO:0000256" key="8">
    <source>
        <dbReference type="ARBA" id="ARBA00022989"/>
    </source>
</evidence>
<sequence length="1057" mass="122440">MKTLFTFVLLLIFFQASFCISTEQTKKRVHEGIGEIVRSDLECGSSSGIFVQTESNMVALLKPKNGEIVWKHKFNEKEKLITSTCSHHSSVILTDRKILVVQPNTGKVLNEFNHNSNTVTFSKLLTGKDHFVVVLDDTIQYRELKTGNIKYSTKYSKKDFELTSLFLNEESNSVVVIGVNKKRKTPEFLYLEEQKQNQKQKGNNKENKVNQEPKLIKFQVDSDNKIKLNTRPTLLRKESIALYLDQESTKTVNFLDLNSLISQGKTSKDNRIIITVESSSLKNLKSGNENLQIITSSSSHFVVVQEQSGQTSNKNKAFIYKFKKTNKKNSIILIAEKEYNNNKNKKEKGKGKETESTFWFSNQRSNSDFVTFVQQTETKLLITSYSSEKTINEEIDYFKRNDYGKIKKVDLLFFNLNSKKEMLPFYLIEFEDLSLHMVHLNQKTTPTTATKKKTKNILWGREEALTDIIDLLIIPKKSLNIYQNSNENNKFDLEKIKQSLQLKIDESKKKIIGIYDKIPKSMDGIKTYFNLAANEIKQKIYSIVNPSEYSKQPGFKMDVNKLNYVKKNWHLKFEDSNSEKFDFNKLLVIITRNGNVYGFSTSKNQIIWKIRLPVSEKLGSLDQMFRINDKQIFIIGSTNHEDMDNNNRQKKSTFIAMIDIVDKEIIESKWVEQWTAKQTISIDLEDYNDDDNDNNNQIIRPQKAVLILDNQGGYHLFPKTGYVLKSFDLIYNRVHFVVMNKETNTLFCYHFIKDDLFETTDNPPKPEIKWTKQFDKKEEVTQININYENQYPDKHSNNNYYNPYMISLLTYNKVEKTITVLIIDTVSGKIIGNVKNYDASLPATLQHYASKLVYHYWGTKVKTTVMSVIELKANAFSSKHYRQNHKNILYQNRPMVTLKKQSYLFPSYVNVMGVSKSKDNINQKGLVLALSTDDLFLLSDSFLNPERTLNVQNAMKLGLIPYATYLPHQAKNIINDNEQVLQIKEIKSDHTEIESTSFIVAYGIDLFYDCVTIDQSFDKIDSQFNFSALIITMLVLIIALIAMQRMKGNKNVKTNWN</sequence>
<dbReference type="InterPro" id="IPR011678">
    <property type="entry name" value="EMC1_C"/>
</dbReference>
<feature type="domain" description="EMC1 first beta-propeller" evidence="14">
    <location>
        <begin position="44"/>
        <end position="371"/>
    </location>
</feature>
<dbReference type="GO" id="GO:0034975">
    <property type="term" value="P:protein folding in endoplasmic reticulum"/>
    <property type="evidence" value="ECO:0007669"/>
    <property type="project" value="TreeGrafter"/>
</dbReference>
<evidence type="ECO:0000259" key="14">
    <source>
        <dbReference type="Pfam" id="PF25293"/>
    </source>
</evidence>
<gene>
    <name evidence="15" type="ORF">M0812_17032</name>
</gene>
<dbReference type="Pfam" id="PF07774">
    <property type="entry name" value="EMC1_C"/>
    <property type="match status" value="1"/>
</dbReference>
<dbReference type="Gene3D" id="2.130.10.10">
    <property type="entry name" value="YVTN repeat-like/Quinoprotein amine dehydrogenase"/>
    <property type="match status" value="1"/>
</dbReference>
<keyword evidence="8 11" id="KW-1133">Transmembrane helix</keyword>
<comment type="similarity">
    <text evidence="2">Belongs to the EMC1 family.</text>
</comment>
<keyword evidence="6 12" id="KW-0732">Signal</keyword>
<evidence type="ECO:0000256" key="11">
    <source>
        <dbReference type="SAM" id="Phobius"/>
    </source>
</evidence>
<dbReference type="InterPro" id="IPR015943">
    <property type="entry name" value="WD40/YVTN_repeat-like_dom_sf"/>
</dbReference>
<keyword evidence="7" id="KW-0256">Endoplasmic reticulum</keyword>
<evidence type="ECO:0000256" key="12">
    <source>
        <dbReference type="SAM" id="SignalP"/>
    </source>
</evidence>
<proteinExistence type="inferred from homology"/>
<evidence type="ECO:0000256" key="2">
    <source>
        <dbReference type="ARBA" id="ARBA00007904"/>
    </source>
</evidence>
<dbReference type="PANTHER" id="PTHR21573">
    <property type="entry name" value="ER MEMBRANE PROTEIN COMPLEX SUBUNIT 1"/>
    <property type="match status" value="1"/>
</dbReference>
<dbReference type="EMBL" id="JANTQA010000033">
    <property type="protein sequence ID" value="KAJ3437857.1"/>
    <property type="molecule type" value="Genomic_DNA"/>
</dbReference>
<evidence type="ECO:0000256" key="4">
    <source>
        <dbReference type="ARBA" id="ARBA00020824"/>
    </source>
</evidence>
<accession>A0AAV7ZAN9</accession>
<evidence type="ECO:0000256" key="7">
    <source>
        <dbReference type="ARBA" id="ARBA00022824"/>
    </source>
</evidence>
<keyword evidence="9 11" id="KW-0472">Membrane</keyword>
<evidence type="ECO:0000313" key="16">
    <source>
        <dbReference type="Proteomes" id="UP001146793"/>
    </source>
</evidence>
<feature type="transmembrane region" description="Helical" evidence="11">
    <location>
        <begin position="1024"/>
        <end position="1043"/>
    </location>
</feature>
<feature type="signal peptide" evidence="12">
    <location>
        <begin position="1"/>
        <end position="19"/>
    </location>
</feature>
<protein>
    <recommendedName>
        <fullName evidence="4">ER membrane protein complex subunit 1</fullName>
    </recommendedName>
</protein>
<evidence type="ECO:0000259" key="13">
    <source>
        <dbReference type="Pfam" id="PF07774"/>
    </source>
</evidence>
<evidence type="ECO:0000256" key="6">
    <source>
        <dbReference type="ARBA" id="ARBA00022729"/>
    </source>
</evidence>
<evidence type="ECO:0000256" key="9">
    <source>
        <dbReference type="ARBA" id="ARBA00023136"/>
    </source>
</evidence>
<dbReference type="InterPro" id="IPR058545">
    <property type="entry name" value="Beta-prop_EMC1_1st"/>
</dbReference>
<comment type="subcellular location">
    <subcellularLocation>
        <location evidence="1">Endoplasmic reticulum membrane</location>
        <topology evidence="1">Single-pass type I membrane protein</topology>
    </subcellularLocation>
</comment>
<feature type="domain" description="ER membrane protein complex subunit 1 C-terminal" evidence="13">
    <location>
        <begin position="852"/>
        <end position="1056"/>
    </location>
</feature>
<evidence type="ECO:0000313" key="15">
    <source>
        <dbReference type="EMBL" id="KAJ3437857.1"/>
    </source>
</evidence>
<evidence type="ECO:0000256" key="1">
    <source>
        <dbReference type="ARBA" id="ARBA00004115"/>
    </source>
</evidence>
<dbReference type="InterPro" id="IPR026895">
    <property type="entry name" value="EMC1"/>
</dbReference>
<keyword evidence="5 11" id="KW-0812">Transmembrane</keyword>
<comment type="subunit">
    <text evidence="3">Component of the ER membrane protein complex (EMC).</text>
</comment>
<evidence type="ECO:0000256" key="5">
    <source>
        <dbReference type="ARBA" id="ARBA00022692"/>
    </source>
</evidence>
<reference evidence="15" key="1">
    <citation type="submission" date="2022-08" db="EMBL/GenBank/DDBJ databases">
        <title>Novel sulphate-reducing endosymbionts in the free-living metamonad Anaeramoeba.</title>
        <authorList>
            <person name="Jerlstrom-Hultqvist J."/>
            <person name="Cepicka I."/>
            <person name="Gallot-Lavallee L."/>
            <person name="Salas-Leiva D."/>
            <person name="Curtis B.A."/>
            <person name="Zahonova K."/>
            <person name="Pipaliya S."/>
            <person name="Dacks J."/>
            <person name="Roger A.J."/>
        </authorList>
    </citation>
    <scope>NUCLEOTIDE SEQUENCE</scope>
    <source>
        <strain evidence="15">Busselton2</strain>
    </source>
</reference>
<evidence type="ECO:0000256" key="10">
    <source>
        <dbReference type="ARBA" id="ARBA00023180"/>
    </source>
</evidence>
<dbReference type="GO" id="GO:0072546">
    <property type="term" value="C:EMC complex"/>
    <property type="evidence" value="ECO:0007669"/>
    <property type="project" value="InterPro"/>
</dbReference>
<dbReference type="Pfam" id="PF25293">
    <property type="entry name" value="Beta-prop_EMC1_N"/>
    <property type="match status" value="1"/>
</dbReference>
<dbReference type="AlphaFoldDB" id="A0AAV7ZAN9"/>
<dbReference type="PANTHER" id="PTHR21573:SF0">
    <property type="entry name" value="ER MEMBRANE PROTEIN COMPLEX SUBUNIT 1"/>
    <property type="match status" value="1"/>
</dbReference>
<name>A0AAV7ZAN9_9EUKA</name>
<dbReference type="SUPFAM" id="SSF50998">
    <property type="entry name" value="Quinoprotein alcohol dehydrogenase-like"/>
    <property type="match status" value="1"/>
</dbReference>
<dbReference type="Proteomes" id="UP001146793">
    <property type="component" value="Unassembled WGS sequence"/>
</dbReference>
<feature type="chain" id="PRO_5043843595" description="ER membrane protein complex subunit 1" evidence="12">
    <location>
        <begin position="20"/>
        <end position="1057"/>
    </location>
</feature>